<dbReference type="AlphaFoldDB" id="A0A0Q4B7Z2"/>
<keyword evidence="2 5" id="KW-0808">Transferase</keyword>
<evidence type="ECO:0000256" key="3">
    <source>
        <dbReference type="ARBA" id="ARBA00022691"/>
    </source>
</evidence>
<dbReference type="EMBL" id="LIIK01000014">
    <property type="protein sequence ID" value="KQM09021.1"/>
    <property type="molecule type" value="Genomic_DNA"/>
</dbReference>
<feature type="binding site" evidence="5">
    <location>
        <position position="105"/>
    </location>
    <ligand>
        <name>S-adenosyl-L-methionine</name>
        <dbReference type="ChEBI" id="CHEBI:59789"/>
    </ligand>
</feature>
<dbReference type="GO" id="GO:0005737">
    <property type="term" value="C:cytoplasm"/>
    <property type="evidence" value="ECO:0007669"/>
    <property type="project" value="UniProtKB-SubCell"/>
</dbReference>
<name>A0A0Q4B7Z2_9BACT</name>
<keyword evidence="5" id="KW-0698">rRNA processing</keyword>
<dbReference type="Gene3D" id="3.40.1280.10">
    <property type="match status" value="1"/>
</dbReference>
<dbReference type="STRING" id="1702214.AL399_03965"/>
<keyword evidence="5" id="KW-0963">Cytoplasm</keyword>
<dbReference type="EC" id="2.1.1.177" evidence="5"/>
<dbReference type="PIRSF" id="PIRSF004505">
    <property type="entry name" value="MT_bac"/>
    <property type="match status" value="1"/>
</dbReference>
<dbReference type="InterPro" id="IPR003742">
    <property type="entry name" value="RlmH-like"/>
</dbReference>
<comment type="subcellular location">
    <subcellularLocation>
        <location evidence="5">Cytoplasm</location>
    </subcellularLocation>
</comment>
<comment type="caution">
    <text evidence="6">The sequence shown here is derived from an EMBL/GenBank/DDBJ whole genome shotgun (WGS) entry which is preliminary data.</text>
</comment>
<keyword evidence="3 5" id="KW-0949">S-adenosyl-L-methionine</keyword>
<accession>A0A0Q4B7Z2</accession>
<evidence type="ECO:0000256" key="1">
    <source>
        <dbReference type="ARBA" id="ARBA00022603"/>
    </source>
</evidence>
<gene>
    <name evidence="5" type="primary">rlmH</name>
    <name evidence="6" type="ORF">AL399_03965</name>
</gene>
<reference evidence="6" key="1">
    <citation type="submission" date="2015-08" db="EMBL/GenBank/DDBJ databases">
        <title>Candidatus Bacteriodes Periocalifornicus.</title>
        <authorList>
            <person name="McLean J.S."/>
            <person name="Kelley S."/>
        </authorList>
    </citation>
    <scope>NUCLEOTIDE SEQUENCE [LARGE SCALE GENOMIC DNA]</scope>
    <source>
        <strain evidence="6">12B</strain>
    </source>
</reference>
<comment type="subunit">
    <text evidence="5">Homodimer.</text>
</comment>
<comment type="catalytic activity">
    <reaction evidence="5">
        <text>pseudouridine(1915) in 23S rRNA + S-adenosyl-L-methionine = N(3)-methylpseudouridine(1915) in 23S rRNA + S-adenosyl-L-homocysteine + H(+)</text>
        <dbReference type="Rhea" id="RHEA:42752"/>
        <dbReference type="Rhea" id="RHEA-COMP:10221"/>
        <dbReference type="Rhea" id="RHEA-COMP:10222"/>
        <dbReference type="ChEBI" id="CHEBI:15378"/>
        <dbReference type="ChEBI" id="CHEBI:57856"/>
        <dbReference type="ChEBI" id="CHEBI:59789"/>
        <dbReference type="ChEBI" id="CHEBI:65314"/>
        <dbReference type="ChEBI" id="CHEBI:74486"/>
        <dbReference type="EC" id="2.1.1.177"/>
    </reaction>
</comment>
<protein>
    <recommendedName>
        <fullName evidence="5">Ribosomal RNA large subunit methyltransferase H</fullName>
        <ecNumber evidence="5">2.1.1.177</ecNumber>
    </recommendedName>
    <alternativeName>
        <fullName evidence="5">23S rRNA (pseudouridine1915-N3)-methyltransferase</fullName>
    </alternativeName>
    <alternativeName>
        <fullName evidence="5">23S rRNA m3Psi1915 methyltransferase</fullName>
    </alternativeName>
    <alternativeName>
        <fullName evidence="5">rRNA (pseudouridine-N3-)-methyltransferase RlmH</fullName>
    </alternativeName>
</protein>
<evidence type="ECO:0000256" key="4">
    <source>
        <dbReference type="ARBA" id="ARBA00038303"/>
    </source>
</evidence>
<dbReference type="InterPro" id="IPR029026">
    <property type="entry name" value="tRNA_m1G_MTases_N"/>
</dbReference>
<evidence type="ECO:0000256" key="5">
    <source>
        <dbReference type="HAMAP-Rule" id="MF_00658"/>
    </source>
</evidence>
<dbReference type="InterPro" id="IPR029028">
    <property type="entry name" value="Alpha/beta_knot_MTases"/>
</dbReference>
<proteinExistence type="inferred from homology"/>
<dbReference type="HAMAP" id="MF_00658">
    <property type="entry name" value="23SrRNA_methyltr_H"/>
    <property type="match status" value="1"/>
</dbReference>
<dbReference type="PANTHER" id="PTHR33603">
    <property type="entry name" value="METHYLTRANSFERASE"/>
    <property type="match status" value="1"/>
</dbReference>
<comment type="similarity">
    <text evidence="4 5">Belongs to the RNA methyltransferase RlmH family.</text>
</comment>
<dbReference type="Pfam" id="PF02590">
    <property type="entry name" value="SPOUT_MTase"/>
    <property type="match status" value="1"/>
</dbReference>
<evidence type="ECO:0000256" key="2">
    <source>
        <dbReference type="ARBA" id="ARBA00022679"/>
    </source>
</evidence>
<dbReference type="PATRIC" id="fig|1702214.3.peg.1498"/>
<keyword evidence="7" id="KW-1185">Reference proteome</keyword>
<organism evidence="6 7">
    <name type="scientific">Candidatus [Bacteroides] periocalifornicus</name>
    <dbReference type="NCBI Taxonomy" id="1702214"/>
    <lineage>
        <taxon>Bacteria</taxon>
        <taxon>Pseudomonadati</taxon>
        <taxon>Bacteroidota</taxon>
    </lineage>
</organism>
<keyword evidence="1 5" id="KW-0489">Methyltransferase</keyword>
<evidence type="ECO:0000313" key="7">
    <source>
        <dbReference type="Proteomes" id="UP000054172"/>
    </source>
</evidence>
<dbReference type="CDD" id="cd18081">
    <property type="entry name" value="RlmH-like"/>
    <property type="match status" value="1"/>
</dbReference>
<dbReference type="Proteomes" id="UP000054172">
    <property type="component" value="Unassembled WGS sequence"/>
</dbReference>
<evidence type="ECO:0000313" key="6">
    <source>
        <dbReference type="EMBL" id="KQM09021.1"/>
    </source>
</evidence>
<dbReference type="GO" id="GO:0070038">
    <property type="term" value="F:rRNA (pseudouridine-N3-)-methyltransferase activity"/>
    <property type="evidence" value="ECO:0007669"/>
    <property type="project" value="UniProtKB-UniRule"/>
</dbReference>
<comment type="caution">
    <text evidence="5">Lacks conserved residue(s) required for the propagation of feature annotation.</text>
</comment>
<dbReference type="PANTHER" id="PTHR33603:SF1">
    <property type="entry name" value="RIBOSOMAL RNA LARGE SUBUNIT METHYLTRANSFERASE H"/>
    <property type="match status" value="1"/>
</dbReference>
<feature type="binding site" evidence="5">
    <location>
        <begin position="124"/>
        <end position="129"/>
    </location>
    <ligand>
        <name>S-adenosyl-L-methionine</name>
        <dbReference type="ChEBI" id="CHEBI:59789"/>
    </ligand>
</feature>
<dbReference type="SUPFAM" id="SSF75217">
    <property type="entry name" value="alpha/beta knot"/>
    <property type="match status" value="1"/>
</dbReference>
<comment type="function">
    <text evidence="5">Specifically methylates the pseudouridine at position 1915 (m3Psi1915) in 23S rRNA.</text>
</comment>
<sequence length="157" mass="17687">MNIRLVCVGKTSAAYLQAGIALYAERLRRYSKFSLVELETPGAWSRLPPGELLRREGELLLKHSPRGEFVYRFDERGQSITSPGLARLIENHGLRGESSLAFLIGGAYGFSEEVKAECPHSLSLSQLTFNHQMVRLIAIEQIYRAFTIIRGEPYHHG</sequence>